<proteinExistence type="predicted"/>
<sequence>MATNTKKAEPKKRRRVGRTPKYEQWLEPDNLIKLEGWARNGLTDEQIANNIGINRTTLYAWKAKYTDFSNALKRGKEVIDIMVENALLKSAMGYRYDEVVKERIYNPETGESEIVEVKRTTKDVAPNSTSLIFWLKNRRPADWRDTKNIDAAVEVKNPFDGIDTADIKKLIGDD</sequence>
<name>A0A8S5PW58_9CAUD</name>
<organism evidence="1">
    <name type="scientific">Siphoviridae sp. ctJER10</name>
    <dbReference type="NCBI Taxonomy" id="2825430"/>
    <lineage>
        <taxon>Viruses</taxon>
        <taxon>Duplodnaviria</taxon>
        <taxon>Heunggongvirae</taxon>
        <taxon>Uroviricota</taxon>
        <taxon>Caudoviricetes</taxon>
    </lineage>
</organism>
<protein>
    <submittedName>
        <fullName evidence="1">Terminase small subunit</fullName>
    </submittedName>
</protein>
<dbReference type="InterPro" id="IPR009057">
    <property type="entry name" value="Homeodomain-like_sf"/>
</dbReference>
<reference evidence="1" key="1">
    <citation type="journal article" date="2021" name="Proc. Natl. Acad. Sci. U.S.A.">
        <title>A Catalog of Tens of Thousands of Viruses from Human Metagenomes Reveals Hidden Associations with Chronic Diseases.</title>
        <authorList>
            <person name="Tisza M.J."/>
            <person name="Buck C.B."/>
        </authorList>
    </citation>
    <scope>NUCLEOTIDE SEQUENCE</scope>
    <source>
        <strain evidence="1">CtJER10</strain>
    </source>
</reference>
<accession>A0A8S5PW58</accession>
<dbReference type="Gene3D" id="1.10.10.60">
    <property type="entry name" value="Homeodomain-like"/>
    <property type="match status" value="1"/>
</dbReference>
<dbReference type="EMBL" id="BK015513">
    <property type="protein sequence ID" value="DAE10516.1"/>
    <property type="molecule type" value="Genomic_DNA"/>
</dbReference>
<dbReference type="SUPFAM" id="SSF46689">
    <property type="entry name" value="Homeodomain-like"/>
    <property type="match status" value="1"/>
</dbReference>
<evidence type="ECO:0000313" key="1">
    <source>
        <dbReference type="EMBL" id="DAE10516.1"/>
    </source>
</evidence>